<dbReference type="Proteomes" id="UP000078046">
    <property type="component" value="Unassembled WGS sequence"/>
</dbReference>
<gene>
    <name evidence="1" type="ORF">A3Q56_08598</name>
</gene>
<comment type="caution">
    <text evidence="1">The sequence shown here is derived from an EMBL/GenBank/DDBJ whole genome shotgun (WGS) entry which is preliminary data.</text>
</comment>
<evidence type="ECO:0000313" key="1">
    <source>
        <dbReference type="EMBL" id="OAF63696.1"/>
    </source>
</evidence>
<dbReference type="AlphaFoldDB" id="A0A177ANS6"/>
<keyword evidence="2" id="KW-1185">Reference proteome</keyword>
<dbReference type="EMBL" id="LWCA01002778">
    <property type="protein sequence ID" value="OAF63696.1"/>
    <property type="molecule type" value="Genomic_DNA"/>
</dbReference>
<name>A0A177ANS6_9BILA</name>
<organism evidence="1 2">
    <name type="scientific">Intoshia linei</name>
    <dbReference type="NCBI Taxonomy" id="1819745"/>
    <lineage>
        <taxon>Eukaryota</taxon>
        <taxon>Metazoa</taxon>
        <taxon>Spiralia</taxon>
        <taxon>Lophotrochozoa</taxon>
        <taxon>Mesozoa</taxon>
        <taxon>Orthonectida</taxon>
        <taxon>Rhopaluridae</taxon>
        <taxon>Intoshia</taxon>
    </lineage>
</organism>
<accession>A0A177ANS6</accession>
<proteinExistence type="predicted"/>
<protein>
    <submittedName>
        <fullName evidence="1">Uncharacterized protein</fullName>
    </submittedName>
</protein>
<feature type="non-terminal residue" evidence="1">
    <location>
        <position position="84"/>
    </location>
</feature>
<reference evidence="1 2" key="1">
    <citation type="submission" date="2016-04" db="EMBL/GenBank/DDBJ databases">
        <title>The genome of Intoshia linei affirms orthonectids as highly simplified spiralians.</title>
        <authorList>
            <person name="Mikhailov K.V."/>
            <person name="Slusarev G.S."/>
            <person name="Nikitin M.A."/>
            <person name="Logacheva M.D."/>
            <person name="Penin A."/>
            <person name="Aleoshin V."/>
            <person name="Panchin Y.V."/>
        </authorList>
    </citation>
    <scope>NUCLEOTIDE SEQUENCE [LARGE SCALE GENOMIC DNA]</scope>
    <source>
        <strain evidence="1">Intl2013</strain>
        <tissue evidence="1">Whole animal</tissue>
    </source>
</reference>
<sequence>MFAYVDSTSAKFSAVHYRWLELWQKAFYVGVENRNTAFQITFTCTSGGCLTITTSTLIPCWYIVLGHYTEQLDETLELCLRFST</sequence>
<evidence type="ECO:0000313" key="2">
    <source>
        <dbReference type="Proteomes" id="UP000078046"/>
    </source>
</evidence>